<accession>A0ABD2T691</accession>
<organism evidence="2 3">
    <name type="scientific">Solanum stoloniferum</name>
    <dbReference type="NCBI Taxonomy" id="62892"/>
    <lineage>
        <taxon>Eukaryota</taxon>
        <taxon>Viridiplantae</taxon>
        <taxon>Streptophyta</taxon>
        <taxon>Embryophyta</taxon>
        <taxon>Tracheophyta</taxon>
        <taxon>Spermatophyta</taxon>
        <taxon>Magnoliopsida</taxon>
        <taxon>eudicotyledons</taxon>
        <taxon>Gunneridae</taxon>
        <taxon>Pentapetalae</taxon>
        <taxon>asterids</taxon>
        <taxon>lamiids</taxon>
        <taxon>Solanales</taxon>
        <taxon>Solanaceae</taxon>
        <taxon>Solanoideae</taxon>
        <taxon>Solaneae</taxon>
        <taxon>Solanum</taxon>
    </lineage>
</organism>
<dbReference type="EMBL" id="JBJKTR010000012">
    <property type="protein sequence ID" value="KAL3351740.1"/>
    <property type="molecule type" value="Genomic_DNA"/>
</dbReference>
<gene>
    <name evidence="2" type="ORF">AABB24_020025</name>
</gene>
<reference evidence="2 3" key="1">
    <citation type="submission" date="2024-05" db="EMBL/GenBank/DDBJ databases">
        <title>De novo assembly of an allotetraploid wild potato.</title>
        <authorList>
            <person name="Hosaka A.J."/>
        </authorList>
    </citation>
    <scope>NUCLEOTIDE SEQUENCE [LARGE SCALE GENOMIC DNA]</scope>
    <source>
        <tissue evidence="2">Young leaves</tissue>
    </source>
</reference>
<proteinExistence type="predicted"/>
<feature type="compositionally biased region" description="Basic and acidic residues" evidence="1">
    <location>
        <begin position="1"/>
        <end position="13"/>
    </location>
</feature>
<feature type="non-terminal residue" evidence="2">
    <location>
        <position position="155"/>
    </location>
</feature>
<evidence type="ECO:0000256" key="1">
    <source>
        <dbReference type="SAM" id="MobiDB-lite"/>
    </source>
</evidence>
<dbReference type="Proteomes" id="UP001627284">
    <property type="component" value="Unassembled WGS sequence"/>
</dbReference>
<protein>
    <submittedName>
        <fullName evidence="2">Uncharacterized protein</fullName>
    </submittedName>
</protein>
<keyword evidence="3" id="KW-1185">Reference proteome</keyword>
<name>A0ABD2T691_9SOLN</name>
<feature type="compositionally biased region" description="Low complexity" evidence="1">
    <location>
        <begin position="15"/>
        <end position="28"/>
    </location>
</feature>
<evidence type="ECO:0000313" key="2">
    <source>
        <dbReference type="EMBL" id="KAL3351740.1"/>
    </source>
</evidence>
<sequence length="155" mass="17661">MDKFLIKLPKPKDGQPSSSSNQPFVSSQVASEVQRHTNSFLLSNTDNMLDFKSLEADPKDRMPISSYGPNIRDAVRRYYIQKSHVNLLIISSLKLSLEIKCVNFDQLGLREDLNGWNIALKQMRHFVCVVICSRMNLKVVKMPEIHLQEMVLGVG</sequence>
<dbReference type="AlphaFoldDB" id="A0ABD2T691"/>
<comment type="caution">
    <text evidence="2">The sequence shown here is derived from an EMBL/GenBank/DDBJ whole genome shotgun (WGS) entry which is preliminary data.</text>
</comment>
<feature type="region of interest" description="Disordered" evidence="1">
    <location>
        <begin position="1"/>
        <end position="28"/>
    </location>
</feature>
<evidence type="ECO:0000313" key="3">
    <source>
        <dbReference type="Proteomes" id="UP001627284"/>
    </source>
</evidence>